<evidence type="ECO:0000313" key="3">
    <source>
        <dbReference type="Proteomes" id="UP001249959"/>
    </source>
</evidence>
<keyword evidence="3" id="KW-1185">Reference proteome</keyword>
<dbReference type="Proteomes" id="UP001249959">
    <property type="component" value="Unassembled WGS sequence"/>
</dbReference>
<feature type="signal peptide" evidence="1">
    <location>
        <begin position="1"/>
        <end position="16"/>
    </location>
</feature>
<keyword evidence="1" id="KW-0732">Signal</keyword>
<accession>A0ABU3TPK5</accession>
<evidence type="ECO:0000313" key="2">
    <source>
        <dbReference type="EMBL" id="MDU0807797.1"/>
    </source>
</evidence>
<evidence type="ECO:0000256" key="1">
    <source>
        <dbReference type="SAM" id="SignalP"/>
    </source>
</evidence>
<dbReference type="InterPro" id="IPR019861">
    <property type="entry name" value="PorP/SprF_Bacteroidetes"/>
</dbReference>
<dbReference type="EMBL" id="JAVNWW010000001">
    <property type="protein sequence ID" value="MDU0807797.1"/>
    <property type="molecule type" value="Genomic_DNA"/>
</dbReference>
<proteinExistence type="predicted"/>
<dbReference type="RefSeq" id="WP_316070206.1">
    <property type="nucleotide sequence ID" value="NZ_JAVNWW010000001.1"/>
</dbReference>
<gene>
    <name evidence="2" type="ORF">PQG45_01970</name>
</gene>
<dbReference type="Pfam" id="PF11751">
    <property type="entry name" value="PorP_SprF"/>
    <property type="match status" value="1"/>
</dbReference>
<organism evidence="2 3">
    <name type="scientific">Aquirufa regiilacus</name>
    <dbReference type="NCBI Taxonomy" id="3024868"/>
    <lineage>
        <taxon>Bacteria</taxon>
        <taxon>Pseudomonadati</taxon>
        <taxon>Bacteroidota</taxon>
        <taxon>Cytophagia</taxon>
        <taxon>Cytophagales</taxon>
        <taxon>Flectobacillaceae</taxon>
        <taxon>Aquirufa</taxon>
    </lineage>
</organism>
<feature type="chain" id="PRO_5046236232" evidence="1">
    <location>
        <begin position="17"/>
        <end position="305"/>
    </location>
</feature>
<reference evidence="2 3" key="1">
    <citation type="submission" date="2023-09" db="EMBL/GenBank/DDBJ databases">
        <title>Aquirufa genomes.</title>
        <authorList>
            <person name="Pitt A."/>
        </authorList>
    </citation>
    <scope>NUCLEOTIDE SEQUENCE [LARGE SCALE GENOMIC DNA]</scope>
    <source>
        <strain evidence="2 3">LEOWEIH-7C</strain>
    </source>
</reference>
<protein>
    <submittedName>
        <fullName evidence="2">Type IX secretion system membrane protein PorP/SprF</fullName>
    </submittedName>
</protein>
<name>A0ABU3TPK5_9BACT</name>
<sequence length="305" mass="33111">MRKVVVFLLMSLPLFAQQESLRMVYPFMPLAINPAIAGAKGVGSITGIYRKKPLFQGGITNTASSQQYFSFDMPIAQEKGGIGFLAYNTDQSYALASGGIAANLGLAAVAAKNFAWGRGNYVRIGVQVGVNQYPIIGKSGTSVLGGHYGWGVHYTRGDLQVGFSSPANSFESSYGSMHKPMYLSGQYILHLNQHAVKLGAILRNQQETMKSDYYAVFWFKEKVGAGIWYQGTGSELGSKALLGSLEVALGKNFRVGYAYDFLGESTAYYPAGFGSTVSSERAGFHQLFIRYEVDLGNGKIAEFRP</sequence>
<comment type="caution">
    <text evidence="2">The sequence shown here is derived from an EMBL/GenBank/DDBJ whole genome shotgun (WGS) entry which is preliminary data.</text>
</comment>